<gene>
    <name evidence="1" type="ORF">HMPREF0281_00144</name>
</gene>
<keyword evidence="2" id="KW-1185">Reference proteome</keyword>
<dbReference type="Proteomes" id="UP000006015">
    <property type="component" value="Unassembled WGS sequence"/>
</dbReference>
<comment type="caution">
    <text evidence="1">The sequence shown here is derived from an EMBL/GenBank/DDBJ whole genome shotgun (WGS) entry which is preliminary data.</text>
</comment>
<name>A0ABP2INC1_CORAM</name>
<dbReference type="EMBL" id="ADNS01000001">
    <property type="protein sequence ID" value="EFG82614.1"/>
    <property type="molecule type" value="Genomic_DNA"/>
</dbReference>
<evidence type="ECO:0000313" key="2">
    <source>
        <dbReference type="Proteomes" id="UP000006015"/>
    </source>
</evidence>
<sequence>MRSVHNFLVKHKQLGQVLHNFAVLVDAPLDPCHCCTQELRP</sequence>
<organism evidence="1 2">
    <name type="scientific">Corynebacterium ammoniagenes DSM 20306</name>
    <dbReference type="NCBI Taxonomy" id="649754"/>
    <lineage>
        <taxon>Bacteria</taxon>
        <taxon>Bacillati</taxon>
        <taxon>Actinomycetota</taxon>
        <taxon>Actinomycetes</taxon>
        <taxon>Mycobacteriales</taxon>
        <taxon>Corynebacteriaceae</taxon>
        <taxon>Corynebacterium</taxon>
    </lineage>
</organism>
<accession>A0ABP2INC1</accession>
<proteinExistence type="predicted"/>
<evidence type="ECO:0000313" key="1">
    <source>
        <dbReference type="EMBL" id="EFG82614.1"/>
    </source>
</evidence>
<reference evidence="1 2" key="1">
    <citation type="submission" date="2010-04" db="EMBL/GenBank/DDBJ databases">
        <authorList>
            <person name="Weinstock G."/>
            <person name="Sodergren E."/>
            <person name="Clifton S."/>
            <person name="Fulton L."/>
            <person name="Fulton B."/>
            <person name="Courtney L."/>
            <person name="Fronick C."/>
            <person name="Harrison M."/>
            <person name="Strong C."/>
            <person name="Farmer C."/>
            <person name="Delahaunty K."/>
            <person name="Markovic C."/>
            <person name="Hall O."/>
            <person name="Minx P."/>
            <person name="Tomlinson C."/>
            <person name="Mitreva M."/>
            <person name="Hou S."/>
            <person name="Wollam A."/>
            <person name="Pepin K.H."/>
            <person name="Johnson M."/>
            <person name="Bhonagiri V."/>
            <person name="Zhang X."/>
            <person name="Suruliraj S."/>
            <person name="Warren W."/>
            <person name="Chinwalla A."/>
            <person name="Mardis E.R."/>
            <person name="Wilson R.K."/>
        </authorList>
    </citation>
    <scope>NUCLEOTIDE SEQUENCE [LARGE SCALE GENOMIC DNA]</scope>
    <source>
        <strain evidence="1 2">DSM 20306</strain>
    </source>
</reference>
<protein>
    <submittedName>
        <fullName evidence="1">Uncharacterized protein</fullName>
    </submittedName>
</protein>